<dbReference type="Gene3D" id="1.10.260.50">
    <property type="match status" value="1"/>
</dbReference>
<evidence type="ECO:0000256" key="6">
    <source>
        <dbReference type="ARBA" id="ARBA00022679"/>
    </source>
</evidence>
<evidence type="ECO:0000256" key="11">
    <source>
        <dbReference type="ARBA" id="ARBA00040554"/>
    </source>
</evidence>
<dbReference type="EMBL" id="UXUI01007649">
    <property type="protein sequence ID" value="VDD88514.1"/>
    <property type="molecule type" value="Genomic_DNA"/>
</dbReference>
<dbReference type="Gene3D" id="3.90.1150.10">
    <property type="entry name" value="Aspartate Aminotransferase, domain 1"/>
    <property type="match status" value="1"/>
</dbReference>
<name>A0A0N4V1V2_ENTVE</name>
<dbReference type="Gene3D" id="3.40.640.10">
    <property type="entry name" value="Type I PLP-dependent aspartate aminotransferase-like (Major domain)"/>
    <property type="match status" value="1"/>
</dbReference>
<protein>
    <recommendedName>
        <fullName evidence="11">Selenocysteine lyase</fullName>
        <ecNumber evidence="10">4.4.1.16</ecNumber>
    </recommendedName>
</protein>
<comment type="similarity">
    <text evidence="3">Belongs to the class-V pyridoxal-phosphate-dependent aminotransferase family.</text>
</comment>
<comment type="subcellular location">
    <subcellularLocation>
        <location evidence="2">Cytoplasm</location>
        <location evidence="2">Cytosol</location>
    </subcellularLocation>
</comment>
<dbReference type="Pfam" id="PF00266">
    <property type="entry name" value="Aminotran_5"/>
    <property type="match status" value="1"/>
</dbReference>
<dbReference type="AlphaFoldDB" id="A0A0N4V1V2"/>
<comment type="cofactor">
    <cofactor evidence="1">
        <name>pyridoxal 5'-phosphate</name>
        <dbReference type="ChEBI" id="CHEBI:597326"/>
    </cofactor>
</comment>
<evidence type="ECO:0000313" key="15">
    <source>
        <dbReference type="WBParaSite" id="EVEC_0000394901-mRNA-1"/>
    </source>
</evidence>
<dbReference type="GO" id="GO:0005829">
    <property type="term" value="C:cytosol"/>
    <property type="evidence" value="ECO:0007669"/>
    <property type="project" value="UniProtKB-SubCell"/>
</dbReference>
<gene>
    <name evidence="13" type="ORF">EVEC_LOCUS3657</name>
</gene>
<dbReference type="GO" id="GO:0009000">
    <property type="term" value="F:selenocysteine lyase activity"/>
    <property type="evidence" value="ECO:0007669"/>
    <property type="project" value="UniProtKB-EC"/>
</dbReference>
<dbReference type="PIRSF" id="PIRSF005572">
    <property type="entry name" value="NifS"/>
    <property type="match status" value="1"/>
</dbReference>
<dbReference type="InterPro" id="IPR000192">
    <property type="entry name" value="Aminotrans_V_dom"/>
</dbReference>
<dbReference type="GO" id="GO:0016740">
    <property type="term" value="F:transferase activity"/>
    <property type="evidence" value="ECO:0007669"/>
    <property type="project" value="UniProtKB-KW"/>
</dbReference>
<evidence type="ECO:0000313" key="13">
    <source>
        <dbReference type="EMBL" id="VDD88514.1"/>
    </source>
</evidence>
<evidence type="ECO:0000256" key="3">
    <source>
        <dbReference type="ARBA" id="ARBA00009236"/>
    </source>
</evidence>
<evidence type="ECO:0000313" key="14">
    <source>
        <dbReference type="Proteomes" id="UP000274131"/>
    </source>
</evidence>
<dbReference type="PANTHER" id="PTHR11601">
    <property type="entry name" value="CYSTEINE DESULFURYLASE FAMILY MEMBER"/>
    <property type="match status" value="1"/>
</dbReference>
<evidence type="ECO:0000256" key="2">
    <source>
        <dbReference type="ARBA" id="ARBA00004514"/>
    </source>
</evidence>
<sequence length="415" mass="45835">MWYIEEQEKVYLDYNGTTPLAPEVIEAIKDGLKYWANPSSSDVLGKKAREVVENARARLAELFHVTPREIFFTSGGTETNHWVVYNAIEHYKAQHGREGKPHLISSSIEHPSLLELLRNLQKKEVIDLNEISIDPATGYVKLDELQAAIREHTCLITVMLCNNETGVIQPLSDIAAIARKAEYQYDIRILLHTDGAQAVGKMDVNLNELKVDFLTVVGHKFYGPRIGALVLRSAQIVPLTPIFFGGGQESDKRSGTENTPMIIGLGEAARITAKNLSAYIDHFKKIRNHFEQKIKDVFKEGAVIHFADSERIPNTSSVAFVKYEGNAGQLLSKCSSFIASTGAACHSSSQSPSKTLTACGIDDQLASKTVRFSFGRQTTIEDIERVMSELSSIVFLSKYGTSLLGAFSKGPIPGF</sequence>
<evidence type="ECO:0000256" key="5">
    <source>
        <dbReference type="ARBA" id="ARBA00022490"/>
    </source>
</evidence>
<dbReference type="Proteomes" id="UP000274131">
    <property type="component" value="Unassembled WGS sequence"/>
</dbReference>
<evidence type="ECO:0000256" key="8">
    <source>
        <dbReference type="ARBA" id="ARBA00023239"/>
    </source>
</evidence>
<evidence type="ECO:0000256" key="7">
    <source>
        <dbReference type="ARBA" id="ARBA00022898"/>
    </source>
</evidence>
<proteinExistence type="inferred from homology"/>
<evidence type="ECO:0000259" key="12">
    <source>
        <dbReference type="Pfam" id="PF00266"/>
    </source>
</evidence>
<reference evidence="13 14" key="2">
    <citation type="submission" date="2018-10" db="EMBL/GenBank/DDBJ databases">
        <authorList>
            <consortium name="Pathogen Informatics"/>
        </authorList>
    </citation>
    <scope>NUCLEOTIDE SEQUENCE [LARGE SCALE GENOMIC DNA]</scope>
</reference>
<evidence type="ECO:0000256" key="9">
    <source>
        <dbReference type="ARBA" id="ARBA00037407"/>
    </source>
</evidence>
<keyword evidence="5" id="KW-0963">Cytoplasm</keyword>
<dbReference type="OrthoDB" id="10250117at2759"/>
<feature type="domain" description="Aminotransferase class V" evidence="12">
    <location>
        <begin position="10"/>
        <end position="386"/>
    </location>
</feature>
<reference evidence="15" key="1">
    <citation type="submission" date="2016-04" db="UniProtKB">
        <authorList>
            <consortium name="WormBaseParasite"/>
        </authorList>
    </citation>
    <scope>IDENTIFICATION</scope>
</reference>
<comment type="subunit">
    <text evidence="4">Homodimer.</text>
</comment>
<dbReference type="PANTHER" id="PTHR11601:SF62">
    <property type="entry name" value="SELENOCYSTEINE LYASE"/>
    <property type="match status" value="1"/>
</dbReference>
<comment type="function">
    <text evidence="9">Catalyzes the decomposition of L-selenocysteine to L-alanine and elemental selenium.</text>
</comment>
<dbReference type="STRING" id="51028.A0A0N4V1V2"/>
<dbReference type="InterPro" id="IPR015424">
    <property type="entry name" value="PyrdxlP-dep_Trfase"/>
</dbReference>
<evidence type="ECO:0000256" key="1">
    <source>
        <dbReference type="ARBA" id="ARBA00001933"/>
    </source>
</evidence>
<dbReference type="InterPro" id="IPR016454">
    <property type="entry name" value="Cysteine_dSase"/>
</dbReference>
<keyword evidence="6" id="KW-0808">Transferase</keyword>
<evidence type="ECO:0000256" key="4">
    <source>
        <dbReference type="ARBA" id="ARBA00011738"/>
    </source>
</evidence>
<evidence type="ECO:0000256" key="10">
    <source>
        <dbReference type="ARBA" id="ARBA00039054"/>
    </source>
</evidence>
<dbReference type="EC" id="4.4.1.16" evidence="10"/>
<dbReference type="InterPro" id="IPR015421">
    <property type="entry name" value="PyrdxlP-dep_Trfase_major"/>
</dbReference>
<organism evidence="15">
    <name type="scientific">Enterobius vermicularis</name>
    <name type="common">Human pinworm</name>
    <dbReference type="NCBI Taxonomy" id="51028"/>
    <lineage>
        <taxon>Eukaryota</taxon>
        <taxon>Metazoa</taxon>
        <taxon>Ecdysozoa</taxon>
        <taxon>Nematoda</taxon>
        <taxon>Chromadorea</taxon>
        <taxon>Rhabditida</taxon>
        <taxon>Spirurina</taxon>
        <taxon>Oxyuridomorpha</taxon>
        <taxon>Oxyuroidea</taxon>
        <taxon>Oxyuridae</taxon>
        <taxon>Enterobius</taxon>
    </lineage>
</organism>
<dbReference type="SUPFAM" id="SSF53383">
    <property type="entry name" value="PLP-dependent transferases"/>
    <property type="match status" value="1"/>
</dbReference>
<accession>A0A0N4V1V2</accession>
<dbReference type="WBParaSite" id="EVEC_0000394901-mRNA-1">
    <property type="protein sequence ID" value="EVEC_0000394901-mRNA-1"/>
    <property type="gene ID" value="EVEC_0000394901"/>
</dbReference>
<dbReference type="InterPro" id="IPR015422">
    <property type="entry name" value="PyrdxlP-dep_Trfase_small"/>
</dbReference>
<keyword evidence="14" id="KW-1185">Reference proteome</keyword>
<keyword evidence="7" id="KW-0663">Pyridoxal phosphate</keyword>
<keyword evidence="8" id="KW-0456">Lyase</keyword>